<evidence type="ECO:0008006" key="6">
    <source>
        <dbReference type="Google" id="ProtNLM"/>
    </source>
</evidence>
<dbReference type="RefSeq" id="WP_183361925.1">
    <property type="nucleotide sequence ID" value="NZ_BLXZ01000005.1"/>
</dbReference>
<dbReference type="InterPro" id="IPR008979">
    <property type="entry name" value="Galactose-bd-like_sf"/>
</dbReference>
<comment type="caution">
    <text evidence="4">The sequence shown here is derived from an EMBL/GenBank/DDBJ whole genome shotgun (WGS) entry which is preliminary data.</text>
</comment>
<feature type="domain" description="Ice-binding protein C-terminal" evidence="3">
    <location>
        <begin position="185"/>
        <end position="208"/>
    </location>
</feature>
<evidence type="ECO:0000256" key="1">
    <source>
        <dbReference type="ARBA" id="ARBA00022801"/>
    </source>
</evidence>
<keyword evidence="1" id="KW-0378">Hydrolase</keyword>
<name>A0A6V8NBR8_9BACT</name>
<evidence type="ECO:0000313" key="5">
    <source>
        <dbReference type="Proteomes" id="UP000587586"/>
    </source>
</evidence>
<dbReference type="SUPFAM" id="SSF49785">
    <property type="entry name" value="Galactose-binding domain-like"/>
    <property type="match status" value="1"/>
</dbReference>
<dbReference type="Pfam" id="PF02018">
    <property type="entry name" value="CBM_4_9"/>
    <property type="match status" value="1"/>
</dbReference>
<dbReference type="NCBIfam" id="TIGR02595">
    <property type="entry name" value="PEP_CTERM"/>
    <property type="match status" value="1"/>
</dbReference>
<dbReference type="InterPro" id="IPR013424">
    <property type="entry name" value="Ice-binding_C"/>
</dbReference>
<feature type="domain" description="CBM-cenC" evidence="2">
    <location>
        <begin position="28"/>
        <end position="157"/>
    </location>
</feature>
<accession>A0A6V8NBR8</accession>
<gene>
    <name evidence="4" type="ORF">GMLC_28160</name>
</gene>
<proteinExistence type="predicted"/>
<keyword evidence="5" id="KW-1185">Reference proteome</keyword>
<dbReference type="EMBL" id="BLXZ01000005">
    <property type="protein sequence ID" value="GFO69237.1"/>
    <property type="molecule type" value="Genomic_DNA"/>
</dbReference>
<dbReference type="Proteomes" id="UP000587586">
    <property type="component" value="Unassembled WGS sequence"/>
</dbReference>
<dbReference type="Pfam" id="PF07589">
    <property type="entry name" value="PEP-CTERM"/>
    <property type="match status" value="1"/>
</dbReference>
<dbReference type="AlphaFoldDB" id="A0A6V8NBR8"/>
<reference evidence="5" key="1">
    <citation type="submission" date="2020-06" db="EMBL/GenBank/DDBJ databases">
        <title>Draft genomic sequecing of Geomonas sp. Red745.</title>
        <authorList>
            <person name="Itoh H."/>
            <person name="Xu Z.X."/>
            <person name="Ushijima N."/>
            <person name="Masuda Y."/>
            <person name="Shiratori Y."/>
            <person name="Senoo K."/>
        </authorList>
    </citation>
    <scope>NUCLEOTIDE SEQUENCE [LARGE SCALE GENOMIC DNA]</scope>
    <source>
        <strain evidence="5">Red745</strain>
    </source>
</reference>
<sequence>MRKHLIILVMTMAWLLALGVPASLALPNLVTNGGFENGSFAGWTHSGNSGATVVESTVLHDGNFAAALGPVGSNGTLSQVLNTIVGDTYQISFWFLEPKSDKFNPFHRSAPAANLFTASFEGEHLLTRRNTRNTSPAWIEYVYEITATSTTSLLEFSFRDDPGYEYLDEVSVCDLTPPPPPAPAPVPEPGSMLLLGSGVLALAVYTKRRRER</sequence>
<evidence type="ECO:0000313" key="4">
    <source>
        <dbReference type="EMBL" id="GFO69237.1"/>
    </source>
</evidence>
<dbReference type="InterPro" id="IPR003305">
    <property type="entry name" value="CenC_carb-bd"/>
</dbReference>
<evidence type="ECO:0000259" key="3">
    <source>
        <dbReference type="Pfam" id="PF07589"/>
    </source>
</evidence>
<organism evidence="4 5">
    <name type="scientific">Geomonas limicola</name>
    <dbReference type="NCBI Taxonomy" id="2740186"/>
    <lineage>
        <taxon>Bacteria</taxon>
        <taxon>Pseudomonadati</taxon>
        <taxon>Thermodesulfobacteriota</taxon>
        <taxon>Desulfuromonadia</taxon>
        <taxon>Geobacterales</taxon>
        <taxon>Geobacteraceae</taxon>
        <taxon>Geomonas</taxon>
    </lineage>
</organism>
<dbReference type="GO" id="GO:0016798">
    <property type="term" value="F:hydrolase activity, acting on glycosyl bonds"/>
    <property type="evidence" value="ECO:0007669"/>
    <property type="project" value="InterPro"/>
</dbReference>
<protein>
    <recommendedName>
        <fullName evidence="6">PEP-CTERM protein-sorting domain-containing protein</fullName>
    </recommendedName>
</protein>
<evidence type="ECO:0000259" key="2">
    <source>
        <dbReference type="Pfam" id="PF02018"/>
    </source>
</evidence>
<dbReference type="Gene3D" id="2.60.120.260">
    <property type="entry name" value="Galactose-binding domain-like"/>
    <property type="match status" value="1"/>
</dbReference>